<feature type="signal peptide" evidence="2">
    <location>
        <begin position="1"/>
        <end position="30"/>
    </location>
</feature>
<gene>
    <name evidence="3" type="ORF">DWB77_00083</name>
</gene>
<keyword evidence="4" id="KW-1185">Reference proteome</keyword>
<dbReference type="RefSeq" id="WP_120719366.1">
    <property type="nucleotide sequence ID" value="NZ_CP032698.1"/>
</dbReference>
<dbReference type="OrthoDB" id="3387754at2"/>
<proteinExistence type="predicted"/>
<feature type="chain" id="PRO_5039605377" description="Secreted protein/lipoprotein" evidence="2">
    <location>
        <begin position="31"/>
        <end position="206"/>
    </location>
</feature>
<feature type="region of interest" description="Disordered" evidence="1">
    <location>
        <begin position="37"/>
        <end position="68"/>
    </location>
</feature>
<feature type="compositionally biased region" description="Low complexity" evidence="1">
    <location>
        <begin position="49"/>
        <end position="60"/>
    </location>
</feature>
<organism evidence="3 4">
    <name type="scientific">Streptomyces hundungensis</name>
    <dbReference type="NCBI Taxonomy" id="1077946"/>
    <lineage>
        <taxon>Bacteria</taxon>
        <taxon>Bacillati</taxon>
        <taxon>Actinomycetota</taxon>
        <taxon>Actinomycetes</taxon>
        <taxon>Kitasatosporales</taxon>
        <taxon>Streptomycetaceae</taxon>
        <taxon>Streptomyces</taxon>
    </lineage>
</organism>
<evidence type="ECO:0000313" key="3">
    <source>
        <dbReference type="EMBL" id="AYG77976.1"/>
    </source>
</evidence>
<evidence type="ECO:0000256" key="1">
    <source>
        <dbReference type="SAM" id="MobiDB-lite"/>
    </source>
</evidence>
<sequence length="206" mass="22387">MTTSSHHNRPRTLMCWRYTVAIAASLAVLCACTDKSDNSADRSPDHKAPSAASPSPAHPASSPPPNAEKSAVLASYNAMWVEQMKAYRKADASGTDLEKYATLDALAKVRIDLAKMKQRGTVIRGAMGHQVTVTKLDLSPKTPTAAMTDCVDLSNWQTWDTKANKPIPLPSAQPMRYLAQVKAERWDGGRWMITDFITKGSQPCGG</sequence>
<dbReference type="EMBL" id="CP032698">
    <property type="protein sequence ID" value="AYG77976.1"/>
    <property type="molecule type" value="Genomic_DNA"/>
</dbReference>
<name>A0A387H2U3_9ACTN</name>
<dbReference type="AlphaFoldDB" id="A0A387H2U3"/>
<keyword evidence="2" id="KW-0732">Signal</keyword>
<feature type="compositionally biased region" description="Basic and acidic residues" evidence="1">
    <location>
        <begin position="37"/>
        <end position="48"/>
    </location>
</feature>
<accession>A0A387H2U3</accession>
<dbReference type="KEGG" id="shun:DWB77_00083"/>
<evidence type="ECO:0008006" key="5">
    <source>
        <dbReference type="Google" id="ProtNLM"/>
    </source>
</evidence>
<reference evidence="3 4" key="1">
    <citation type="submission" date="2018-10" db="EMBL/GenBank/DDBJ databases">
        <title>Relationship between Morphology and Antimicrobial Activity in Streptomyces.</title>
        <authorList>
            <person name="Kang H.J."/>
            <person name="Kim S.B."/>
        </authorList>
    </citation>
    <scope>NUCLEOTIDE SEQUENCE [LARGE SCALE GENOMIC DNA]</scope>
    <source>
        <strain evidence="3 4">BH38</strain>
    </source>
</reference>
<evidence type="ECO:0000313" key="4">
    <source>
        <dbReference type="Proteomes" id="UP000271554"/>
    </source>
</evidence>
<dbReference type="Proteomes" id="UP000271554">
    <property type="component" value="Chromosome"/>
</dbReference>
<evidence type="ECO:0000256" key="2">
    <source>
        <dbReference type="SAM" id="SignalP"/>
    </source>
</evidence>
<protein>
    <recommendedName>
        <fullName evidence="5">Secreted protein/lipoprotein</fullName>
    </recommendedName>
</protein>